<reference evidence="2 3" key="1">
    <citation type="submission" date="2023-07" db="EMBL/GenBank/DDBJ databases">
        <title>Genomic Encyclopedia of Type Strains, Phase IV (KMG-IV): sequencing the most valuable type-strain genomes for metagenomic binning, comparative biology and taxonomic classification.</title>
        <authorList>
            <person name="Goeker M."/>
        </authorList>
    </citation>
    <scope>NUCLEOTIDE SEQUENCE [LARGE SCALE GENOMIC DNA]</scope>
    <source>
        <strain evidence="2 3">DSM 23494</strain>
    </source>
</reference>
<gene>
    <name evidence="2" type="ORF">J2S17_000509</name>
</gene>
<accession>A0ABU0AEX6</accession>
<dbReference type="PANTHER" id="PTHR43433">
    <property type="entry name" value="HYDROLASE, ALPHA/BETA FOLD FAMILY PROTEIN"/>
    <property type="match status" value="1"/>
</dbReference>
<evidence type="ECO:0000313" key="2">
    <source>
        <dbReference type="EMBL" id="MDQ0268640.1"/>
    </source>
</evidence>
<comment type="caution">
    <text evidence="2">The sequence shown here is derived from an EMBL/GenBank/DDBJ whole genome shotgun (WGS) entry which is preliminary data.</text>
</comment>
<dbReference type="InterPro" id="IPR000073">
    <property type="entry name" value="AB_hydrolase_1"/>
</dbReference>
<organism evidence="2 3">
    <name type="scientific">Cytobacillus purgationiresistens</name>
    <dbReference type="NCBI Taxonomy" id="863449"/>
    <lineage>
        <taxon>Bacteria</taxon>
        <taxon>Bacillati</taxon>
        <taxon>Bacillota</taxon>
        <taxon>Bacilli</taxon>
        <taxon>Bacillales</taxon>
        <taxon>Bacillaceae</taxon>
        <taxon>Cytobacillus</taxon>
    </lineage>
</organism>
<proteinExistence type="predicted"/>
<protein>
    <submittedName>
        <fullName evidence="2">Pimeloyl-ACP methyl ester carboxylesterase</fullName>
    </submittedName>
</protein>
<name>A0ABU0AEX6_9BACI</name>
<keyword evidence="3" id="KW-1185">Reference proteome</keyword>
<feature type="domain" description="AB hydrolase-1" evidence="1">
    <location>
        <begin position="38"/>
        <end position="255"/>
    </location>
</feature>
<dbReference type="Gene3D" id="3.40.50.1820">
    <property type="entry name" value="alpha/beta hydrolase"/>
    <property type="match status" value="1"/>
</dbReference>
<evidence type="ECO:0000259" key="1">
    <source>
        <dbReference type="Pfam" id="PF12697"/>
    </source>
</evidence>
<dbReference type="EMBL" id="JAUSUB010000001">
    <property type="protein sequence ID" value="MDQ0268640.1"/>
    <property type="molecule type" value="Genomic_DNA"/>
</dbReference>
<sequence length="267" mass="29524">MHIVKSKDGTKIAYEKIGNGPAVILVAPAVADHTDAVLLAERLSMYFTVYNYDRRGRGKSTDSTTYAVEREVEDIEAIIQEAGGKVHLFGSSSGAVLALEATSKLGNKVNKLFLFEPPFIINDGRVPVSADYVQHLNKLILAEKRSDAVEYFMTEAIGIPAEYLEPMKADPSWEFMKSMAHKLAYDGLVMSDTQSGKPLPTDRWNVDIPTLVMTGENSEPFLHDGARAIADLLQYGEHRILSGQDHSVVMMAPDVMSTVIKEFFIQK</sequence>
<dbReference type="SUPFAM" id="SSF53474">
    <property type="entry name" value="alpha/beta-Hydrolases"/>
    <property type="match status" value="1"/>
</dbReference>
<dbReference type="InterPro" id="IPR050471">
    <property type="entry name" value="AB_hydrolase"/>
</dbReference>
<dbReference type="RefSeq" id="WP_307471537.1">
    <property type="nucleotide sequence ID" value="NZ_JAUSUB010000001.1"/>
</dbReference>
<dbReference type="Pfam" id="PF12697">
    <property type="entry name" value="Abhydrolase_6"/>
    <property type="match status" value="1"/>
</dbReference>
<dbReference type="InterPro" id="IPR029058">
    <property type="entry name" value="AB_hydrolase_fold"/>
</dbReference>
<dbReference type="PANTHER" id="PTHR43433:SF5">
    <property type="entry name" value="AB HYDROLASE-1 DOMAIN-CONTAINING PROTEIN"/>
    <property type="match status" value="1"/>
</dbReference>
<dbReference type="Proteomes" id="UP001238088">
    <property type="component" value="Unassembled WGS sequence"/>
</dbReference>
<evidence type="ECO:0000313" key="3">
    <source>
        <dbReference type="Proteomes" id="UP001238088"/>
    </source>
</evidence>